<dbReference type="AlphaFoldDB" id="A0A921F4N5"/>
<comment type="caution">
    <text evidence="10">The sequence shown here is derived from an EMBL/GenBank/DDBJ whole genome shotgun (WGS) entry which is preliminary data.</text>
</comment>
<evidence type="ECO:0000313" key="11">
    <source>
        <dbReference type="Proteomes" id="UP000776650"/>
    </source>
</evidence>
<evidence type="ECO:0000256" key="1">
    <source>
        <dbReference type="ARBA" id="ARBA00001933"/>
    </source>
</evidence>
<dbReference type="Gene3D" id="1.10.260.50">
    <property type="match status" value="1"/>
</dbReference>
<evidence type="ECO:0000256" key="5">
    <source>
        <dbReference type="ARBA" id="ARBA00022898"/>
    </source>
</evidence>
<proteinExistence type="inferred from homology"/>
<dbReference type="PANTHER" id="PTHR11601:SF34">
    <property type="entry name" value="CYSTEINE DESULFURASE"/>
    <property type="match status" value="1"/>
</dbReference>
<comment type="cofactor">
    <cofactor evidence="1">
        <name>pyridoxal 5'-phosphate</name>
        <dbReference type="ChEBI" id="CHEBI:597326"/>
    </cofactor>
</comment>
<dbReference type="GO" id="GO:0051536">
    <property type="term" value="F:iron-sulfur cluster binding"/>
    <property type="evidence" value="ECO:0007669"/>
    <property type="project" value="UniProtKB-KW"/>
</dbReference>
<evidence type="ECO:0000313" key="10">
    <source>
        <dbReference type="EMBL" id="HJE91576.1"/>
    </source>
</evidence>
<feature type="domain" description="Aminotransferase class V" evidence="9">
    <location>
        <begin position="5"/>
        <end position="377"/>
    </location>
</feature>
<evidence type="ECO:0000256" key="2">
    <source>
        <dbReference type="ARBA" id="ARBA00006490"/>
    </source>
</evidence>
<comment type="similarity">
    <text evidence="2">Belongs to the class-V pyridoxal-phosphate-dependent aminotransferase family. NifS/IscS subfamily.</text>
</comment>
<name>A0A921F4N5_9ACTN</name>
<organism evidence="10 11">
    <name type="scientific">Dietzia timorensis</name>
    <dbReference type="NCBI Taxonomy" id="499555"/>
    <lineage>
        <taxon>Bacteria</taxon>
        <taxon>Bacillati</taxon>
        <taxon>Actinomycetota</taxon>
        <taxon>Actinomycetes</taxon>
        <taxon>Mycobacteriales</taxon>
        <taxon>Dietziaceae</taxon>
        <taxon>Dietzia</taxon>
    </lineage>
</organism>
<gene>
    <name evidence="10" type="ORF">K8V11_11285</name>
</gene>
<evidence type="ECO:0000256" key="7">
    <source>
        <dbReference type="ARBA" id="ARBA00023014"/>
    </source>
</evidence>
<keyword evidence="5" id="KW-0663">Pyridoxal phosphate</keyword>
<evidence type="ECO:0000256" key="4">
    <source>
        <dbReference type="ARBA" id="ARBA00022723"/>
    </source>
</evidence>
<dbReference type="PIRSF" id="PIRSF005572">
    <property type="entry name" value="NifS"/>
    <property type="match status" value="1"/>
</dbReference>
<dbReference type="SUPFAM" id="SSF53383">
    <property type="entry name" value="PLP-dependent transferases"/>
    <property type="match status" value="1"/>
</dbReference>
<keyword evidence="6" id="KW-0408">Iron</keyword>
<reference evidence="10" key="2">
    <citation type="submission" date="2021-09" db="EMBL/GenBank/DDBJ databases">
        <authorList>
            <person name="Gilroy R."/>
        </authorList>
    </citation>
    <scope>NUCLEOTIDE SEQUENCE</scope>
    <source>
        <strain evidence="10">ChiGjej1B1-18357</strain>
    </source>
</reference>
<evidence type="ECO:0000259" key="9">
    <source>
        <dbReference type="Pfam" id="PF00266"/>
    </source>
</evidence>
<accession>A0A921F4N5</accession>
<keyword evidence="3" id="KW-0808">Transferase</keyword>
<comment type="catalytic activity">
    <reaction evidence="8">
        <text>(sulfur carrier)-H + L-cysteine = (sulfur carrier)-SH + L-alanine</text>
        <dbReference type="Rhea" id="RHEA:43892"/>
        <dbReference type="Rhea" id="RHEA-COMP:14737"/>
        <dbReference type="Rhea" id="RHEA-COMP:14739"/>
        <dbReference type="ChEBI" id="CHEBI:29917"/>
        <dbReference type="ChEBI" id="CHEBI:35235"/>
        <dbReference type="ChEBI" id="CHEBI:57972"/>
        <dbReference type="ChEBI" id="CHEBI:64428"/>
        <dbReference type="EC" id="2.8.1.7"/>
    </reaction>
</comment>
<reference evidence="10" key="1">
    <citation type="journal article" date="2021" name="PeerJ">
        <title>Extensive microbial diversity within the chicken gut microbiome revealed by metagenomics and culture.</title>
        <authorList>
            <person name="Gilroy R."/>
            <person name="Ravi A."/>
            <person name="Getino M."/>
            <person name="Pursley I."/>
            <person name="Horton D.L."/>
            <person name="Alikhan N.F."/>
            <person name="Baker D."/>
            <person name="Gharbi K."/>
            <person name="Hall N."/>
            <person name="Watson M."/>
            <person name="Adriaenssens E.M."/>
            <person name="Foster-Nyarko E."/>
            <person name="Jarju S."/>
            <person name="Secka A."/>
            <person name="Antonio M."/>
            <person name="Oren A."/>
            <person name="Chaudhuri R.R."/>
            <person name="La Ragione R."/>
            <person name="Hildebrand F."/>
            <person name="Pallen M.J."/>
        </authorList>
    </citation>
    <scope>NUCLEOTIDE SEQUENCE</scope>
    <source>
        <strain evidence="10">ChiGjej1B1-18357</strain>
    </source>
</reference>
<dbReference type="GO" id="GO:0046872">
    <property type="term" value="F:metal ion binding"/>
    <property type="evidence" value="ECO:0007669"/>
    <property type="project" value="UniProtKB-KW"/>
</dbReference>
<protein>
    <submittedName>
        <fullName evidence="10">Cysteine desulfurase</fullName>
    </submittedName>
</protein>
<dbReference type="Gene3D" id="3.90.1150.10">
    <property type="entry name" value="Aspartate Aminotransferase, domain 1"/>
    <property type="match status" value="1"/>
</dbReference>
<evidence type="ECO:0000256" key="8">
    <source>
        <dbReference type="ARBA" id="ARBA00050776"/>
    </source>
</evidence>
<dbReference type="RefSeq" id="WP_303914146.1">
    <property type="nucleotide sequence ID" value="NZ_DYXM01000219.1"/>
</dbReference>
<evidence type="ECO:0000256" key="6">
    <source>
        <dbReference type="ARBA" id="ARBA00023004"/>
    </source>
</evidence>
<dbReference type="PANTHER" id="PTHR11601">
    <property type="entry name" value="CYSTEINE DESULFURYLASE FAMILY MEMBER"/>
    <property type="match status" value="1"/>
</dbReference>
<dbReference type="InterPro" id="IPR015422">
    <property type="entry name" value="PyrdxlP-dep_Trfase_small"/>
</dbReference>
<keyword evidence="4" id="KW-0479">Metal-binding</keyword>
<dbReference type="InterPro" id="IPR000192">
    <property type="entry name" value="Aminotrans_V_dom"/>
</dbReference>
<dbReference type="Pfam" id="PF00266">
    <property type="entry name" value="Aminotran_5"/>
    <property type="match status" value="1"/>
</dbReference>
<sequence length="403" mass="40980">MSTRHYLDHAATTPPRPAAMAAFSAASTGQNASSLHADGRAARSALEQARDTVAECLGASPSEVVFTSGGTESDNIGILGAARAARAAGKQAVVAVSAAEHHSVLDSAAQAAKEGGRVVTIDVDPDGVPLSGEIEEIAAGVAETPDEFLVLGAMVANNEIGTITNTVDIARALAGTEAHLHADAVQAAGHIPVDFSASGAHSMSISGHKFGAPMGIGALLIRRDAPVQPLGFGGGQERDLRSGSVNVPGAVAMATALKEATEELERSAQALVALRDRLIDGIRNAVPGAELVGPEGRGESDRRLPGNVNMLFPGREGESMLTLLDQAGISCSTGSACTAGVAEASHVALATGFEVSDAKSVLRFSLGWTSTDADIDATIAAIGDVADKARRPDVARSRLRPGR</sequence>
<evidence type="ECO:0000256" key="3">
    <source>
        <dbReference type="ARBA" id="ARBA00022679"/>
    </source>
</evidence>
<dbReference type="InterPro" id="IPR015424">
    <property type="entry name" value="PyrdxlP-dep_Trfase"/>
</dbReference>
<keyword evidence="7" id="KW-0411">Iron-sulfur</keyword>
<dbReference type="Gene3D" id="3.40.640.10">
    <property type="entry name" value="Type I PLP-dependent aspartate aminotransferase-like (Major domain)"/>
    <property type="match status" value="1"/>
</dbReference>
<dbReference type="Proteomes" id="UP000776650">
    <property type="component" value="Unassembled WGS sequence"/>
</dbReference>
<dbReference type="InterPro" id="IPR015421">
    <property type="entry name" value="PyrdxlP-dep_Trfase_major"/>
</dbReference>
<dbReference type="GO" id="GO:0031071">
    <property type="term" value="F:cysteine desulfurase activity"/>
    <property type="evidence" value="ECO:0007669"/>
    <property type="project" value="UniProtKB-EC"/>
</dbReference>
<dbReference type="InterPro" id="IPR016454">
    <property type="entry name" value="Cysteine_dSase"/>
</dbReference>
<dbReference type="EMBL" id="DYXM01000219">
    <property type="protein sequence ID" value="HJE91576.1"/>
    <property type="molecule type" value="Genomic_DNA"/>
</dbReference>